<dbReference type="InterPro" id="IPR017937">
    <property type="entry name" value="Thioredoxin_CS"/>
</dbReference>
<keyword evidence="3" id="KW-1133">Transmembrane helix</keyword>
<evidence type="ECO:0000256" key="1">
    <source>
        <dbReference type="ARBA" id="ARBA00023284"/>
    </source>
</evidence>
<evidence type="ECO:0000313" key="6">
    <source>
        <dbReference type="Proteomes" id="UP000317977"/>
    </source>
</evidence>
<protein>
    <submittedName>
        <fullName evidence="5">Thiol:disulfide interchange protein CycY</fullName>
    </submittedName>
</protein>
<dbReference type="RefSeq" id="WP_246151435.1">
    <property type="nucleotide sequence ID" value="NZ_SJPX01000001.1"/>
</dbReference>
<comment type="caution">
    <text evidence="5">The sequence shown here is derived from an EMBL/GenBank/DDBJ whole genome shotgun (WGS) entry which is preliminary data.</text>
</comment>
<feature type="region of interest" description="Disordered" evidence="2">
    <location>
        <begin position="1"/>
        <end position="22"/>
    </location>
</feature>
<dbReference type="InterPro" id="IPR013766">
    <property type="entry name" value="Thioredoxin_domain"/>
</dbReference>
<dbReference type="InterPro" id="IPR036249">
    <property type="entry name" value="Thioredoxin-like_sf"/>
</dbReference>
<keyword evidence="3" id="KW-0472">Membrane</keyword>
<evidence type="ECO:0000313" key="5">
    <source>
        <dbReference type="EMBL" id="TWU58141.1"/>
    </source>
</evidence>
<evidence type="ECO:0000256" key="2">
    <source>
        <dbReference type="SAM" id="MobiDB-lite"/>
    </source>
</evidence>
<dbReference type="SUPFAM" id="SSF52833">
    <property type="entry name" value="Thioredoxin-like"/>
    <property type="match status" value="1"/>
</dbReference>
<keyword evidence="1" id="KW-0676">Redox-active center</keyword>
<dbReference type="GO" id="GO:0016209">
    <property type="term" value="F:antioxidant activity"/>
    <property type="evidence" value="ECO:0007669"/>
    <property type="project" value="InterPro"/>
</dbReference>
<feature type="domain" description="Thioredoxin" evidence="4">
    <location>
        <begin position="55"/>
        <end position="213"/>
    </location>
</feature>
<name>A0A5C6FEY0_9BACT</name>
<gene>
    <name evidence="5" type="primary">cycY</name>
    <name evidence="5" type="ORF">Poly59_10500</name>
</gene>
<keyword evidence="3" id="KW-0812">Transmembrane</keyword>
<evidence type="ECO:0000259" key="4">
    <source>
        <dbReference type="PROSITE" id="PS51352"/>
    </source>
</evidence>
<dbReference type="PROSITE" id="PS51352">
    <property type="entry name" value="THIOREDOXIN_2"/>
    <property type="match status" value="1"/>
</dbReference>
<organism evidence="5 6">
    <name type="scientific">Rubripirellula reticaptiva</name>
    <dbReference type="NCBI Taxonomy" id="2528013"/>
    <lineage>
        <taxon>Bacteria</taxon>
        <taxon>Pseudomonadati</taxon>
        <taxon>Planctomycetota</taxon>
        <taxon>Planctomycetia</taxon>
        <taxon>Pirellulales</taxon>
        <taxon>Pirellulaceae</taxon>
        <taxon>Rubripirellula</taxon>
    </lineage>
</organism>
<dbReference type="Pfam" id="PF00578">
    <property type="entry name" value="AhpC-TSA"/>
    <property type="match status" value="1"/>
</dbReference>
<dbReference type="InterPro" id="IPR000866">
    <property type="entry name" value="AhpC/TSA"/>
</dbReference>
<sequence>MNPHPPSESSSARSKPEKSKPEKSNLGIWFLLLACLCLAIFFIRANRGSGSGSSAAVGKPSPQIDLVALDSGKAIDMDEAAPNGSVRLLHFWGTWCGPCRMEYPHLAETAVGLSADPNFRFLPVSCESGAGETMGGLAEKTNQYFARESITSPKLADPRGITRQSAAERLEQPSLYYPTSMLIGPDGTIVGVWEGYTPEAVDEIAEASKKLLSEI</sequence>
<proteinExistence type="predicted"/>
<dbReference type="InterPro" id="IPR050553">
    <property type="entry name" value="Thioredoxin_ResA/DsbE_sf"/>
</dbReference>
<dbReference type="EMBL" id="SJPX01000001">
    <property type="protein sequence ID" value="TWU58141.1"/>
    <property type="molecule type" value="Genomic_DNA"/>
</dbReference>
<reference evidence="5 6" key="1">
    <citation type="submission" date="2019-02" db="EMBL/GenBank/DDBJ databases">
        <title>Deep-cultivation of Planctomycetes and their phenomic and genomic characterization uncovers novel biology.</title>
        <authorList>
            <person name="Wiegand S."/>
            <person name="Jogler M."/>
            <person name="Boedeker C."/>
            <person name="Pinto D."/>
            <person name="Vollmers J."/>
            <person name="Rivas-Marin E."/>
            <person name="Kohn T."/>
            <person name="Peeters S.H."/>
            <person name="Heuer A."/>
            <person name="Rast P."/>
            <person name="Oberbeckmann S."/>
            <person name="Bunk B."/>
            <person name="Jeske O."/>
            <person name="Meyerdierks A."/>
            <person name="Storesund J.E."/>
            <person name="Kallscheuer N."/>
            <person name="Luecker S."/>
            <person name="Lage O.M."/>
            <person name="Pohl T."/>
            <person name="Merkel B.J."/>
            <person name="Hornburger P."/>
            <person name="Mueller R.-W."/>
            <person name="Bruemmer F."/>
            <person name="Labrenz M."/>
            <person name="Spormann A.M."/>
            <person name="Op Den Camp H."/>
            <person name="Overmann J."/>
            <person name="Amann R."/>
            <person name="Jetten M.S.M."/>
            <person name="Mascher T."/>
            <person name="Medema M.H."/>
            <person name="Devos D.P."/>
            <person name="Kaster A.-K."/>
            <person name="Ovreas L."/>
            <person name="Rohde M."/>
            <person name="Galperin M.Y."/>
            <person name="Jogler C."/>
        </authorList>
    </citation>
    <scope>NUCLEOTIDE SEQUENCE [LARGE SCALE GENOMIC DNA]</scope>
    <source>
        <strain evidence="5 6">Poly59</strain>
    </source>
</reference>
<dbReference type="Proteomes" id="UP000317977">
    <property type="component" value="Unassembled WGS sequence"/>
</dbReference>
<accession>A0A5C6FEY0</accession>
<dbReference type="CDD" id="cd02966">
    <property type="entry name" value="TlpA_like_family"/>
    <property type="match status" value="1"/>
</dbReference>
<keyword evidence="6" id="KW-1185">Reference proteome</keyword>
<dbReference type="PROSITE" id="PS00194">
    <property type="entry name" value="THIOREDOXIN_1"/>
    <property type="match status" value="1"/>
</dbReference>
<feature type="transmembrane region" description="Helical" evidence="3">
    <location>
        <begin position="26"/>
        <end position="43"/>
    </location>
</feature>
<evidence type="ECO:0000256" key="3">
    <source>
        <dbReference type="SAM" id="Phobius"/>
    </source>
</evidence>
<dbReference type="PANTHER" id="PTHR42852">
    <property type="entry name" value="THIOL:DISULFIDE INTERCHANGE PROTEIN DSBE"/>
    <property type="match status" value="1"/>
</dbReference>
<dbReference type="GO" id="GO:0016491">
    <property type="term" value="F:oxidoreductase activity"/>
    <property type="evidence" value="ECO:0007669"/>
    <property type="project" value="InterPro"/>
</dbReference>
<dbReference type="PANTHER" id="PTHR42852:SF17">
    <property type="entry name" value="THIOREDOXIN-LIKE PROTEIN HI_1115"/>
    <property type="match status" value="1"/>
</dbReference>
<dbReference type="AlphaFoldDB" id="A0A5C6FEY0"/>
<dbReference type="Gene3D" id="3.40.30.10">
    <property type="entry name" value="Glutaredoxin"/>
    <property type="match status" value="1"/>
</dbReference>